<organism evidence="2 3">
    <name type="scientific">Bradyrhizobium commune</name>
    <dbReference type="NCBI Taxonomy" id="83627"/>
    <lineage>
        <taxon>Bacteria</taxon>
        <taxon>Pseudomonadati</taxon>
        <taxon>Pseudomonadota</taxon>
        <taxon>Alphaproteobacteria</taxon>
        <taxon>Hyphomicrobiales</taxon>
        <taxon>Nitrobacteraceae</taxon>
        <taxon>Bradyrhizobium</taxon>
    </lineage>
</organism>
<name>A0A7S9GYK1_9BRAD</name>
<evidence type="ECO:0000259" key="1">
    <source>
        <dbReference type="Pfam" id="PF12728"/>
    </source>
</evidence>
<dbReference type="RefSeq" id="WP_195800242.1">
    <property type="nucleotide sequence ID" value="NZ_CP061379.1"/>
</dbReference>
<dbReference type="KEGG" id="bcou:IC761_29885"/>
<dbReference type="InterPro" id="IPR010093">
    <property type="entry name" value="SinI_DNA-bd"/>
</dbReference>
<accession>A0A7S9GYK1</accession>
<feature type="domain" description="Helix-turn-helix" evidence="1">
    <location>
        <begin position="85"/>
        <end position="131"/>
    </location>
</feature>
<gene>
    <name evidence="2" type="ORF">IC761_29885</name>
</gene>
<evidence type="ECO:0000313" key="3">
    <source>
        <dbReference type="Proteomes" id="UP000594621"/>
    </source>
</evidence>
<dbReference type="EMBL" id="CP061379">
    <property type="protein sequence ID" value="QPF90659.1"/>
    <property type="molecule type" value="Genomic_DNA"/>
</dbReference>
<dbReference type="SUPFAM" id="SSF46955">
    <property type="entry name" value="Putative DNA-binding domain"/>
    <property type="match status" value="1"/>
</dbReference>
<dbReference type="Proteomes" id="UP000594621">
    <property type="component" value="Chromosome"/>
</dbReference>
<sequence length="153" mass="17116">MTMPAYAQELGADRLPSASEKAAANQLRQILASHVDGDVKLRVLKDEQKKPTEISLSPALSGLLMELLRHIAHGDAVTLVPVHEMLTTQQAADILNVSRPFLISLLERGDIHYSTVGRHRRIRAEDLFAYKRVRDEKRSKALSDLAEFDAEHI</sequence>
<evidence type="ECO:0000313" key="2">
    <source>
        <dbReference type="EMBL" id="QPF90659.1"/>
    </source>
</evidence>
<keyword evidence="3" id="KW-1185">Reference proteome</keyword>
<reference evidence="2 3" key="1">
    <citation type="submission" date="2020-09" db="EMBL/GenBank/DDBJ databases">
        <title>Complete genomes of bradyrhizobia occurring on native shrubby legumes in Australia.</title>
        <authorList>
            <person name="Lafay B."/>
        </authorList>
    </citation>
    <scope>NUCLEOTIDE SEQUENCE [LARGE SCALE GENOMIC DNA]</scope>
    <source>
        <strain evidence="2 3">BDV5040</strain>
    </source>
</reference>
<dbReference type="GO" id="GO:0003677">
    <property type="term" value="F:DNA binding"/>
    <property type="evidence" value="ECO:0007669"/>
    <property type="project" value="InterPro"/>
</dbReference>
<dbReference type="NCBIfam" id="TIGR01764">
    <property type="entry name" value="excise"/>
    <property type="match status" value="1"/>
</dbReference>
<dbReference type="InterPro" id="IPR009061">
    <property type="entry name" value="DNA-bd_dom_put_sf"/>
</dbReference>
<dbReference type="AlphaFoldDB" id="A0A7S9GYK1"/>
<dbReference type="InterPro" id="IPR041657">
    <property type="entry name" value="HTH_17"/>
</dbReference>
<proteinExistence type="predicted"/>
<dbReference type="Pfam" id="PF12728">
    <property type="entry name" value="HTH_17"/>
    <property type="match status" value="1"/>
</dbReference>
<protein>
    <submittedName>
        <fullName evidence="2">Helix-turn-helix domain-containing protein</fullName>
    </submittedName>
</protein>